<dbReference type="Proteomes" id="UP001295684">
    <property type="component" value="Unassembled WGS sequence"/>
</dbReference>
<dbReference type="EMBL" id="CAMPGE010025773">
    <property type="protein sequence ID" value="CAI2383498.1"/>
    <property type="molecule type" value="Genomic_DNA"/>
</dbReference>
<protein>
    <submittedName>
        <fullName evidence="2">Uncharacterized protein</fullName>
    </submittedName>
</protein>
<keyword evidence="3" id="KW-1185">Reference proteome</keyword>
<dbReference type="Gene3D" id="1.10.238.10">
    <property type="entry name" value="EF-hand"/>
    <property type="match status" value="1"/>
</dbReference>
<evidence type="ECO:0000313" key="3">
    <source>
        <dbReference type="Proteomes" id="UP001295684"/>
    </source>
</evidence>
<dbReference type="AlphaFoldDB" id="A0AAD2D8P5"/>
<evidence type="ECO:0000313" key="2">
    <source>
        <dbReference type="EMBL" id="CAI2383498.1"/>
    </source>
</evidence>
<evidence type="ECO:0000313" key="1">
    <source>
        <dbReference type="EMBL" id="CAI2383050.1"/>
    </source>
</evidence>
<comment type="caution">
    <text evidence="2">The sequence shown here is derived from an EMBL/GenBank/DDBJ whole genome shotgun (WGS) entry which is preliminary data.</text>
</comment>
<accession>A0AAD2D8P5</accession>
<sequence>MSSSKIQEGHKKYFREIFNLQANDDRKIDYNGLLEIFSMVDFHPNEKQHEEFKQLFEHKEFIDFNEFLKIFTLKSNDYYTKTDVMNAFRLLSKEYEKPGYIKVDRVWEILKEMGLKEIEIVHLTTQLQDLEKEDGMFNFEDFVNDSF</sequence>
<gene>
    <name evidence="1" type="ORF">ECRASSUSDP1_LOCUS24541</name>
    <name evidence="2" type="ORF">ECRASSUSDP1_LOCUS25000</name>
</gene>
<organism evidence="2 3">
    <name type="scientific">Euplotes crassus</name>
    <dbReference type="NCBI Taxonomy" id="5936"/>
    <lineage>
        <taxon>Eukaryota</taxon>
        <taxon>Sar</taxon>
        <taxon>Alveolata</taxon>
        <taxon>Ciliophora</taxon>
        <taxon>Intramacronucleata</taxon>
        <taxon>Spirotrichea</taxon>
        <taxon>Hypotrichia</taxon>
        <taxon>Euplotida</taxon>
        <taxon>Euplotidae</taxon>
        <taxon>Moneuplotes</taxon>
    </lineage>
</organism>
<reference evidence="2" key="1">
    <citation type="submission" date="2023-07" db="EMBL/GenBank/DDBJ databases">
        <authorList>
            <consortium name="AG Swart"/>
            <person name="Singh M."/>
            <person name="Singh A."/>
            <person name="Seah K."/>
            <person name="Emmerich C."/>
        </authorList>
    </citation>
    <scope>NUCLEOTIDE SEQUENCE</scope>
    <source>
        <strain evidence="2">DP1</strain>
    </source>
</reference>
<dbReference type="SUPFAM" id="SSF47473">
    <property type="entry name" value="EF-hand"/>
    <property type="match status" value="1"/>
</dbReference>
<dbReference type="InterPro" id="IPR011992">
    <property type="entry name" value="EF-hand-dom_pair"/>
</dbReference>
<name>A0AAD2D8P5_EUPCR</name>
<proteinExistence type="predicted"/>
<dbReference type="EMBL" id="CAMPGE010025272">
    <property type="protein sequence ID" value="CAI2383050.1"/>
    <property type="molecule type" value="Genomic_DNA"/>
</dbReference>